<dbReference type="Proteomes" id="UP000002276">
    <property type="component" value="Chromosome"/>
</dbReference>
<protein>
    <recommendedName>
        <fullName evidence="1">Mg chelatase-related protein C-terminal domain-containing protein</fullName>
    </recommendedName>
</protein>
<name>A0A7I6GVI8_BORGP</name>
<dbReference type="PANTHER" id="PTHR32039:SF7">
    <property type="entry name" value="COMPETENCE PROTEIN COMM"/>
    <property type="match status" value="1"/>
</dbReference>
<dbReference type="Pfam" id="PF13335">
    <property type="entry name" value="Mg_chelatase_C"/>
    <property type="match status" value="1"/>
</dbReference>
<dbReference type="InterPro" id="IPR045006">
    <property type="entry name" value="CHLI-like"/>
</dbReference>
<dbReference type="KEGG" id="bga:BG0087"/>
<dbReference type="AlphaFoldDB" id="A0A7I6GVI8"/>
<dbReference type="EMBL" id="CP000013">
    <property type="protein sequence ID" value="AAU06945.1"/>
    <property type="molecule type" value="Genomic_DNA"/>
</dbReference>
<dbReference type="Gene3D" id="3.40.50.300">
    <property type="entry name" value="P-loop containing nucleotide triphosphate hydrolases"/>
    <property type="match status" value="1"/>
</dbReference>
<reference evidence="2 3" key="1">
    <citation type="journal article" date="2004" name="Nucleic Acids Res.">
        <title>Comparative analysis of the Borrelia garinii genome.</title>
        <authorList>
            <person name="Glockner G."/>
            <person name="Lehmann R."/>
            <person name="Romualdi A."/>
            <person name="Pradella S."/>
            <person name="Schulte-Spechtel U."/>
            <person name="Schilhabel M."/>
            <person name="Wilske B."/>
            <person name="Suhnel J."/>
            <person name="Platzer M."/>
        </authorList>
    </citation>
    <scope>NUCLEOTIDE SEQUENCE [LARGE SCALE GENOMIC DNA]</scope>
    <source>
        <strain evidence="3">ATCC BAA-2496 / DSM 23469 / PBi</strain>
    </source>
</reference>
<dbReference type="PANTHER" id="PTHR32039">
    <property type="entry name" value="MAGNESIUM-CHELATASE SUBUNIT CHLI"/>
    <property type="match status" value="1"/>
</dbReference>
<evidence type="ECO:0000313" key="2">
    <source>
        <dbReference type="EMBL" id="AAU06945.1"/>
    </source>
</evidence>
<proteinExistence type="predicted"/>
<feature type="domain" description="Mg chelatase-related protein C-terminal" evidence="1">
    <location>
        <begin position="25"/>
        <end position="121"/>
    </location>
</feature>
<accession>A0A7I6GVI8</accession>
<gene>
    <name evidence="2" type="ordered locus">BG0087</name>
</gene>
<organism evidence="2 3">
    <name type="scientific">Borrelia garinii subsp. bavariensis (strain ATCC BAA-2496 / DSM 23469 / PBi)</name>
    <name type="common">Borreliella bavariensis</name>
    <dbReference type="NCBI Taxonomy" id="290434"/>
    <lineage>
        <taxon>Bacteria</taxon>
        <taxon>Pseudomonadati</taxon>
        <taxon>Spirochaetota</taxon>
        <taxon>Spirochaetia</taxon>
        <taxon>Spirochaetales</taxon>
        <taxon>Borreliaceae</taxon>
        <taxon>Borreliella</taxon>
    </lineage>
</organism>
<sequence length="130" mass="15096">MLDRIDIRVSTRAINNEKLFGETSESSSEIKRRIIKARNIQNIRYENFANINKNSDLNSDHIEKFCELSAILKNDLIYILNKLNISSRATHSILKIARTISDLKEEKNISREALLEAIEHRKNGENMLEK</sequence>
<dbReference type="InterPro" id="IPR025158">
    <property type="entry name" value="Mg_chelat-rel_C"/>
</dbReference>
<evidence type="ECO:0000259" key="1">
    <source>
        <dbReference type="Pfam" id="PF13335"/>
    </source>
</evidence>
<evidence type="ECO:0000313" key="3">
    <source>
        <dbReference type="Proteomes" id="UP000002276"/>
    </source>
</evidence>
<dbReference type="InterPro" id="IPR027417">
    <property type="entry name" value="P-loop_NTPase"/>
</dbReference>